<reference evidence="3" key="1">
    <citation type="submission" date="2017-09" db="EMBL/GenBank/DDBJ databases">
        <title>Depth-based differentiation of microbial function through sediment-hosted aquifers and enrichment of novel symbionts in the deep terrestrial subsurface.</title>
        <authorList>
            <person name="Probst A.J."/>
            <person name="Ladd B."/>
            <person name="Jarett J.K."/>
            <person name="Geller-Mcgrath D.E."/>
            <person name="Sieber C.M.K."/>
            <person name="Emerson J.B."/>
            <person name="Anantharaman K."/>
            <person name="Thomas B.C."/>
            <person name="Malmstrom R."/>
            <person name="Stieglmeier M."/>
            <person name="Klingl A."/>
            <person name="Woyke T."/>
            <person name="Ryan C.M."/>
            <person name="Banfield J.F."/>
        </authorList>
    </citation>
    <scope>NUCLEOTIDE SEQUENCE [LARGE SCALE GENOMIC DNA]</scope>
</reference>
<feature type="transmembrane region" description="Helical" evidence="1">
    <location>
        <begin position="323"/>
        <end position="340"/>
    </location>
</feature>
<keyword evidence="1" id="KW-0812">Transmembrane</keyword>
<feature type="transmembrane region" description="Helical" evidence="1">
    <location>
        <begin position="126"/>
        <end position="147"/>
    </location>
</feature>
<evidence type="ECO:0008006" key="4">
    <source>
        <dbReference type="Google" id="ProtNLM"/>
    </source>
</evidence>
<evidence type="ECO:0000313" key="2">
    <source>
        <dbReference type="EMBL" id="PIZ02812.1"/>
    </source>
</evidence>
<feature type="transmembrane region" description="Helical" evidence="1">
    <location>
        <begin position="346"/>
        <end position="363"/>
    </location>
</feature>
<sequence>MVLRSLIEKHKSFLANFSDTNNKFVLIFYSCLFLFIFSFCLAFIFDPDFGWHLRYGEEVLLNHKILTTDTFSHTFTGDCVLDYEWLIEGIYYLLFVKFSFLGIIFTFGFLSSFIYLLPAVISKGNLFVKFIIIFWSILGTINILKIGARPQNISLLFFSIVYILLLKYFETFKIKYLILLPFIFLVWANAHPAYYLGIFLTLFFILIESLLTFIQTVKREISRQGIIKNIRVIILLSIFLVISVYISNFKPKIDNTGGFSLDFVKANILPSPLASEYSESGKVRVTIAEWLPPVYFDVSGTFFILGILYSIGMFTAIPYSKKYVRSIMLLLIFIYFSTLARRNTPYFFLIFIPIAIEYTSYILKSNKLYRYTNVLNLISIVMIVWITLSNLPKKTIDLVNKSASFTSFCEAKKYPCKAVEFVKKAKLSGNMYNFYNWGGYLVWDLREYPTFIDGRMPWGKVFDEYQEVMDLQGNWREILNKYNVNFMILPRSKFLEEIVKMDNKWEEAYSDDIAVVLVREKQQ</sequence>
<feature type="transmembrane region" description="Helical" evidence="1">
    <location>
        <begin position="174"/>
        <end position="190"/>
    </location>
</feature>
<name>A0A2M7RRA6_9BACT</name>
<feature type="transmembrane region" description="Helical" evidence="1">
    <location>
        <begin position="375"/>
        <end position="392"/>
    </location>
</feature>
<dbReference type="AlphaFoldDB" id="A0A2M7RRA6"/>
<evidence type="ECO:0000313" key="3">
    <source>
        <dbReference type="Proteomes" id="UP000231069"/>
    </source>
</evidence>
<proteinExistence type="predicted"/>
<feature type="transmembrane region" description="Helical" evidence="1">
    <location>
        <begin position="226"/>
        <end position="246"/>
    </location>
</feature>
<keyword evidence="1" id="KW-1133">Transmembrane helix</keyword>
<evidence type="ECO:0000256" key="1">
    <source>
        <dbReference type="SAM" id="Phobius"/>
    </source>
</evidence>
<dbReference type="Proteomes" id="UP000231069">
    <property type="component" value="Unassembled WGS sequence"/>
</dbReference>
<feature type="transmembrane region" description="Helical" evidence="1">
    <location>
        <begin position="294"/>
        <end position="316"/>
    </location>
</feature>
<feature type="transmembrane region" description="Helical" evidence="1">
    <location>
        <begin position="90"/>
        <end position="117"/>
    </location>
</feature>
<feature type="transmembrane region" description="Helical" evidence="1">
    <location>
        <begin position="24"/>
        <end position="45"/>
    </location>
</feature>
<gene>
    <name evidence="2" type="ORF">COY59_02820</name>
</gene>
<feature type="transmembrane region" description="Helical" evidence="1">
    <location>
        <begin position="196"/>
        <end position="214"/>
    </location>
</feature>
<accession>A0A2M7RRA6</accession>
<dbReference type="EMBL" id="PFMK01000046">
    <property type="protein sequence ID" value="PIZ02812.1"/>
    <property type="molecule type" value="Genomic_DNA"/>
</dbReference>
<comment type="caution">
    <text evidence="2">The sequence shown here is derived from an EMBL/GenBank/DDBJ whole genome shotgun (WGS) entry which is preliminary data.</text>
</comment>
<organism evidence="2 3">
    <name type="scientific">Candidatus Gottesmanbacteria bacterium CG_4_10_14_0_8_um_filter_37_24</name>
    <dbReference type="NCBI Taxonomy" id="1974574"/>
    <lineage>
        <taxon>Bacteria</taxon>
        <taxon>Candidatus Gottesmaniibacteriota</taxon>
    </lineage>
</organism>
<keyword evidence="1" id="KW-0472">Membrane</keyword>
<feature type="transmembrane region" description="Helical" evidence="1">
    <location>
        <begin position="153"/>
        <end position="169"/>
    </location>
</feature>
<protein>
    <recommendedName>
        <fullName evidence="4">Glycosyltransferase RgtA/B/C/D-like domain-containing protein</fullName>
    </recommendedName>
</protein>